<reference evidence="1" key="1">
    <citation type="submission" date="2023-07" db="EMBL/GenBank/DDBJ databases">
        <title>Genomic Encyclopedia of Type Strains, Phase IV (KMG-IV): sequencing the most valuable type-strain genomes for metagenomic binning, comparative biology and taxonomic classification.</title>
        <authorList>
            <person name="Goeker M."/>
        </authorList>
    </citation>
    <scope>NUCLEOTIDE SEQUENCE</scope>
    <source>
        <strain evidence="1">DSM 21202</strain>
    </source>
</reference>
<organism evidence="1 2">
    <name type="scientific">Amorphus orientalis</name>
    <dbReference type="NCBI Taxonomy" id="649198"/>
    <lineage>
        <taxon>Bacteria</taxon>
        <taxon>Pseudomonadati</taxon>
        <taxon>Pseudomonadota</taxon>
        <taxon>Alphaproteobacteria</taxon>
        <taxon>Hyphomicrobiales</taxon>
        <taxon>Amorphaceae</taxon>
        <taxon>Amorphus</taxon>
    </lineage>
</organism>
<accession>A0AAE4AVU6</accession>
<dbReference type="InterPro" id="IPR007709">
    <property type="entry name" value="N-FG_amidohydro"/>
</dbReference>
<dbReference type="Proteomes" id="UP001229244">
    <property type="component" value="Unassembled WGS sequence"/>
</dbReference>
<comment type="caution">
    <text evidence="1">The sequence shown here is derived from an EMBL/GenBank/DDBJ whole genome shotgun (WGS) entry which is preliminary data.</text>
</comment>
<protein>
    <submittedName>
        <fullName evidence="1">N-formylglutamate amidohydrolase</fullName>
    </submittedName>
</protein>
<sequence length="288" mass="31587">MSSSPFEIVEPAAQCSPFVFNSPHSGTAYPRSFLNSSRLDSSSIRRSEDTFVDELFAGVVELGAPLMRAHFPRAFLDVNREPYELDPAMFSGRLPAYVNARSIRVAGGLGTIARVVADSEEIYRDRLPVAEGLDRIERIYKPYHAALRDRLAETMANFGVAVLVDCHSMPSTARGLENRPRPDLIIGDRFGTSCAPGLADTAIALLSDLGYHVGRNRPYAGGYITEHYGRPQSGLHALQIEVNRGLYMDEQRFRKTAGFDALAQDLALFAERLMALALYSGAVADAAE</sequence>
<gene>
    <name evidence="1" type="ORF">J2S73_003531</name>
</gene>
<dbReference type="Gene3D" id="3.40.630.40">
    <property type="entry name" value="Zn-dependent exopeptidases"/>
    <property type="match status" value="1"/>
</dbReference>
<evidence type="ECO:0000313" key="2">
    <source>
        <dbReference type="Proteomes" id="UP001229244"/>
    </source>
</evidence>
<evidence type="ECO:0000313" key="1">
    <source>
        <dbReference type="EMBL" id="MDQ0317054.1"/>
    </source>
</evidence>
<dbReference type="EMBL" id="JAUSUL010000004">
    <property type="protein sequence ID" value="MDQ0317054.1"/>
    <property type="molecule type" value="Genomic_DNA"/>
</dbReference>
<name>A0AAE4AVU6_9HYPH</name>
<proteinExistence type="predicted"/>
<dbReference type="AlphaFoldDB" id="A0AAE4AVU6"/>
<dbReference type="SUPFAM" id="SSF53187">
    <property type="entry name" value="Zn-dependent exopeptidases"/>
    <property type="match status" value="1"/>
</dbReference>
<dbReference type="Pfam" id="PF05013">
    <property type="entry name" value="FGase"/>
    <property type="match status" value="1"/>
</dbReference>
<keyword evidence="2" id="KW-1185">Reference proteome</keyword>